<feature type="binding site" evidence="9">
    <location>
        <position position="116"/>
    </location>
    <ligand>
        <name>UDP-alpha-D-glucose</name>
        <dbReference type="ChEBI" id="CHEBI:58885"/>
    </ligand>
</feature>
<evidence type="ECO:0000256" key="8">
    <source>
        <dbReference type="PIRSR" id="PIRSR605150-1"/>
    </source>
</evidence>
<dbReference type="Gene3D" id="3.90.550.10">
    <property type="entry name" value="Spore Coat Polysaccharide Biosynthesis Protein SpsA, Chain A"/>
    <property type="match status" value="2"/>
</dbReference>
<feature type="active site" evidence="8">
    <location>
        <position position="145"/>
    </location>
</feature>
<feature type="transmembrane region" description="Helical" evidence="11">
    <location>
        <begin position="570"/>
        <end position="590"/>
    </location>
</feature>
<dbReference type="PANTHER" id="PTHR13301">
    <property type="entry name" value="X-BOX TRANSCRIPTION FACTOR-RELATED"/>
    <property type="match status" value="1"/>
</dbReference>
<dbReference type="GO" id="GO:0030244">
    <property type="term" value="P:cellulose biosynthetic process"/>
    <property type="evidence" value="ECO:0007669"/>
    <property type="project" value="InterPro"/>
</dbReference>
<evidence type="ECO:0000256" key="11">
    <source>
        <dbReference type="SAM" id="Phobius"/>
    </source>
</evidence>
<dbReference type="GO" id="GO:0016020">
    <property type="term" value="C:membrane"/>
    <property type="evidence" value="ECO:0007669"/>
    <property type="project" value="InterPro"/>
</dbReference>
<dbReference type="GO" id="GO:0071555">
    <property type="term" value="P:cell wall organization"/>
    <property type="evidence" value="ECO:0007669"/>
    <property type="project" value="UniProtKB-KW"/>
</dbReference>
<keyword evidence="3" id="KW-0808">Transferase</keyword>
<sequence length="786" mass="89076">MEDSHSVPLHHCHVHKLRANLFKTYALVHVLALGAIFYYRGAFFFNETPLKPYNLVHPFPWFLIFAAEILLSFLWILKQPMYWRPVTRTAFPERLPKDEELPRIDVFICTTDPNKEPTFEVMNTVVSAMALDYPGEKLSVYLSDDGCASVTLEGMKEAWAFAAWWLPFCRRYNVKTICPLAYFDQPEEESQSEEFIQDRNAVKERYEFFKKQLRSKTRTNGTNDANTTGPPDHSSLIQVIAGSSSIEANKPSTLNPQKLEMPLLVYVAREKRPSHPHNFKAGALNTLLRVSSILSNAPYILVLDCDMYCNDSISARQAMCFHLDPKISPTLGWVQYPQKFHTVNESDVYDSEMKSVWLVSMTSLYADVVLVYMVLSMHSCIYETLWPGSDGLQGPVISGTNLYVKREALYGIPINHGTSISSTYDCTSGNNLAKLKDCFGSSNEFIKSIGQIHKPKAIKDIELSSTLIREAQFLASCNYEKGTKWGEQVGYRYDSVVEDALTGYFLQSKGWRSVYLNPTTAQFLGSAITNLNDQLIQGTRWQSGLLEIGLSNNCPLIHSPSKMQFLHKMCASWVVFWSLDCLWSFCFATIPPLCFLYGTPLYPKVSDPFFLAFAFVFASSRLKTLNDTLIIGRSPRVWLNEHRIHLIKTVTCCVYGSLDCMMNKLGLRQANFLPTNKAGGVDENKYYKMGKFDFRTSHMFLIPLVTLVILNLACFLGGVARVIVARNWDAMFAQMFLSFYVLIMSFPVIEGVVFRKDDGRVPSLATLMSTAASLVFLSLGYFSLLH</sequence>
<evidence type="ECO:0000256" key="4">
    <source>
        <dbReference type="ARBA" id="ARBA00022692"/>
    </source>
</evidence>
<dbReference type="AlphaFoldDB" id="A0A9Q1QE25"/>
<evidence type="ECO:0000313" key="12">
    <source>
        <dbReference type="EMBL" id="KAJ8438898.1"/>
    </source>
</evidence>
<evidence type="ECO:0000256" key="2">
    <source>
        <dbReference type="ARBA" id="ARBA00022676"/>
    </source>
</evidence>
<keyword evidence="2" id="KW-0328">Glycosyltransferase</keyword>
<feature type="transmembrane region" description="Helical" evidence="11">
    <location>
        <begin position="761"/>
        <end position="784"/>
    </location>
</feature>
<keyword evidence="4 11" id="KW-0812">Transmembrane</keyword>
<dbReference type="Pfam" id="PF03552">
    <property type="entry name" value="Cellulose_synt"/>
    <property type="match status" value="2"/>
</dbReference>
<evidence type="ECO:0000256" key="9">
    <source>
        <dbReference type="PIRSR" id="PIRSR605150-2"/>
    </source>
</evidence>
<evidence type="ECO:0000256" key="6">
    <source>
        <dbReference type="ARBA" id="ARBA00023136"/>
    </source>
</evidence>
<evidence type="ECO:0000256" key="7">
    <source>
        <dbReference type="ARBA" id="ARBA00023316"/>
    </source>
</evidence>
<name>A0A9Q1QE25_9CARY</name>
<accession>A0A9Q1QE25</accession>
<evidence type="ECO:0000256" key="3">
    <source>
        <dbReference type="ARBA" id="ARBA00022679"/>
    </source>
</evidence>
<keyword evidence="7" id="KW-0961">Cell wall biogenesis/degradation</keyword>
<feature type="active site" evidence="8">
    <location>
        <position position="499"/>
    </location>
</feature>
<comment type="subcellular location">
    <subcellularLocation>
        <location evidence="1">Endomembrane system</location>
        <topology evidence="1">Multi-pass membrane protein</topology>
    </subcellularLocation>
</comment>
<feature type="transmembrane region" description="Helical" evidence="11">
    <location>
        <begin position="730"/>
        <end position="749"/>
    </location>
</feature>
<dbReference type="FunFam" id="3.90.550.10:FF:000194">
    <property type="entry name" value="Cellulose synthase-like protein G2 isoform A"/>
    <property type="match status" value="1"/>
</dbReference>
<dbReference type="SUPFAM" id="SSF53448">
    <property type="entry name" value="Nucleotide-diphospho-sugar transferases"/>
    <property type="match status" value="1"/>
</dbReference>
<feature type="binding site" evidence="10">
    <location>
        <position position="304"/>
    </location>
    <ligand>
        <name>Mn(2+)</name>
        <dbReference type="ChEBI" id="CHEBI:29035"/>
    </ligand>
</feature>
<feature type="binding site" evidence="9">
    <location>
        <position position="145"/>
    </location>
    <ligand>
        <name>UDP-alpha-D-glucose</name>
        <dbReference type="ChEBI" id="CHEBI:58885"/>
    </ligand>
</feature>
<feature type="transmembrane region" description="Helical" evidence="11">
    <location>
        <begin position="699"/>
        <end position="724"/>
    </location>
</feature>
<dbReference type="EMBL" id="JAKOGI010000238">
    <property type="protein sequence ID" value="KAJ8438898.1"/>
    <property type="molecule type" value="Genomic_DNA"/>
</dbReference>
<dbReference type="OrthoDB" id="72851at2759"/>
<dbReference type="InterPro" id="IPR029044">
    <property type="entry name" value="Nucleotide-diphossugar_trans"/>
</dbReference>
<dbReference type="GO" id="GO:0012505">
    <property type="term" value="C:endomembrane system"/>
    <property type="evidence" value="ECO:0007669"/>
    <property type="project" value="UniProtKB-SubCell"/>
</dbReference>
<dbReference type="Proteomes" id="UP001153076">
    <property type="component" value="Unassembled WGS sequence"/>
</dbReference>
<feature type="transmembrane region" description="Helical" evidence="11">
    <location>
        <begin position="21"/>
        <end position="39"/>
    </location>
</feature>
<feature type="transmembrane region" description="Helical" evidence="11">
    <location>
        <begin position="610"/>
        <end position="626"/>
    </location>
</feature>
<proteinExistence type="predicted"/>
<organism evidence="12 13">
    <name type="scientific">Carnegiea gigantea</name>
    <dbReference type="NCBI Taxonomy" id="171969"/>
    <lineage>
        <taxon>Eukaryota</taxon>
        <taxon>Viridiplantae</taxon>
        <taxon>Streptophyta</taxon>
        <taxon>Embryophyta</taxon>
        <taxon>Tracheophyta</taxon>
        <taxon>Spermatophyta</taxon>
        <taxon>Magnoliopsida</taxon>
        <taxon>eudicotyledons</taxon>
        <taxon>Gunneridae</taxon>
        <taxon>Pentapetalae</taxon>
        <taxon>Caryophyllales</taxon>
        <taxon>Cactineae</taxon>
        <taxon>Cactaceae</taxon>
        <taxon>Cactoideae</taxon>
        <taxon>Echinocereeae</taxon>
        <taxon>Carnegiea</taxon>
    </lineage>
</organism>
<keyword evidence="6 11" id="KW-0472">Membrane</keyword>
<reference evidence="12" key="1">
    <citation type="submission" date="2022-04" db="EMBL/GenBank/DDBJ databases">
        <title>Carnegiea gigantea Genome sequencing and assembly v2.</title>
        <authorList>
            <person name="Copetti D."/>
            <person name="Sanderson M.J."/>
            <person name="Burquez A."/>
            <person name="Wojciechowski M.F."/>
        </authorList>
    </citation>
    <scope>NUCLEOTIDE SEQUENCE</scope>
    <source>
        <strain evidence="12">SGP5-SGP5p</strain>
        <tissue evidence="12">Aerial part</tissue>
    </source>
</reference>
<feature type="binding site" evidence="10">
    <location>
        <position position="280"/>
    </location>
    <ligand>
        <name>Mn(2+)</name>
        <dbReference type="ChEBI" id="CHEBI:29035"/>
    </ligand>
</feature>
<evidence type="ECO:0000256" key="10">
    <source>
        <dbReference type="PIRSR" id="PIRSR605150-3"/>
    </source>
</evidence>
<evidence type="ECO:0000256" key="1">
    <source>
        <dbReference type="ARBA" id="ARBA00004127"/>
    </source>
</evidence>
<keyword evidence="5 11" id="KW-1133">Transmembrane helix</keyword>
<evidence type="ECO:0000313" key="13">
    <source>
        <dbReference type="Proteomes" id="UP001153076"/>
    </source>
</evidence>
<gene>
    <name evidence="12" type="ORF">Cgig2_007743</name>
</gene>
<comment type="caution">
    <text evidence="12">The sequence shown here is derived from an EMBL/GenBank/DDBJ whole genome shotgun (WGS) entry which is preliminary data.</text>
</comment>
<keyword evidence="13" id="KW-1185">Reference proteome</keyword>
<feature type="binding site" evidence="9">
    <location>
        <position position="115"/>
    </location>
    <ligand>
        <name>UDP-alpha-D-glucose</name>
        <dbReference type="ChEBI" id="CHEBI:58885"/>
    </ligand>
</feature>
<evidence type="ECO:0000256" key="5">
    <source>
        <dbReference type="ARBA" id="ARBA00022989"/>
    </source>
</evidence>
<dbReference type="GO" id="GO:0016760">
    <property type="term" value="F:cellulose synthase (UDP-forming) activity"/>
    <property type="evidence" value="ECO:0007669"/>
    <property type="project" value="InterPro"/>
</dbReference>
<protein>
    <submittedName>
        <fullName evidence="12">Uncharacterized protein</fullName>
    </submittedName>
</protein>
<feature type="transmembrane region" description="Helical" evidence="11">
    <location>
        <begin position="59"/>
        <end position="77"/>
    </location>
</feature>
<dbReference type="InterPro" id="IPR005150">
    <property type="entry name" value="Cellulose_synth"/>
</dbReference>